<organism evidence="1 2">
    <name type="scientific">Staphylococcus argensis</name>
    <dbReference type="NCBI Taxonomy" id="1607738"/>
    <lineage>
        <taxon>Bacteria</taxon>
        <taxon>Bacillati</taxon>
        <taxon>Bacillota</taxon>
        <taxon>Bacilli</taxon>
        <taxon>Bacillales</taxon>
        <taxon>Staphylococcaceae</taxon>
        <taxon>Staphylococcus</taxon>
    </lineage>
</organism>
<reference evidence="1 2" key="1">
    <citation type="submission" date="2017-08" db="EMBL/GenBank/DDBJ databases">
        <title>Draft genome sequences of 64 type strains of genus Staph aureus.</title>
        <authorList>
            <person name="Cole K."/>
            <person name="Golubchik T."/>
            <person name="Russell J."/>
            <person name="Foster D."/>
            <person name="Llewelyn M."/>
            <person name="Wilson D."/>
            <person name="Crook D."/>
            <person name="Paul J."/>
        </authorList>
    </citation>
    <scope>NUCLEOTIDE SEQUENCE [LARGE SCALE GENOMIC DNA]</scope>
    <source>
        <strain evidence="1 2">DSM 29875</strain>
    </source>
</reference>
<evidence type="ECO:0000313" key="2">
    <source>
        <dbReference type="Proteomes" id="UP000242712"/>
    </source>
</evidence>
<dbReference type="AlphaFoldDB" id="A0A2K4FFR3"/>
<dbReference type="EMBL" id="PPPX01000001">
    <property type="protein sequence ID" value="POA10179.1"/>
    <property type="molecule type" value="Genomic_DNA"/>
</dbReference>
<keyword evidence="2" id="KW-1185">Reference proteome</keyword>
<dbReference type="OrthoDB" id="2418501at2"/>
<dbReference type="Proteomes" id="UP000242712">
    <property type="component" value="Unassembled WGS sequence"/>
</dbReference>
<comment type="caution">
    <text evidence="1">The sequence shown here is derived from an EMBL/GenBank/DDBJ whole genome shotgun (WGS) entry which is preliminary data.</text>
</comment>
<evidence type="ECO:0000313" key="1">
    <source>
        <dbReference type="EMBL" id="POA10179.1"/>
    </source>
</evidence>
<accession>A0A2K4FFR3</accession>
<dbReference type="RefSeq" id="WP_103371438.1">
    <property type="nucleotide sequence ID" value="NZ_CBCRVO010000001.1"/>
</dbReference>
<gene>
    <name evidence="1" type="ORF">CD039_05365</name>
</gene>
<sequence>MSDIIPFPRAKQKLIKEIKTAYYDSSYEHASDLFEEYERYFELDDLLAELKCDILYQLERYLELREEAIILLKQGLGSYDTLMIYYVQALNGLGQYFEVVKVIDQVIDEVSNHQSRMRLFPLKEYAESQLEAYNRQAAQQLESFDQLALHEQVQTILTLIDYSQFNYKSSVANLIETLDLAPNLISIMLEYLRLAHYEERLTLTKYGHEMTVIPDDLPGIEYSEMKQQLIPQVLEFVEQEASQLVREAYRLLTNHAIMLYPLDIFNLGSQEAWIAAYQNYFRSMLGMSELDDQNELVQLIIAIDREP</sequence>
<protein>
    <submittedName>
        <fullName evidence="1">Uncharacterized protein</fullName>
    </submittedName>
</protein>
<proteinExistence type="predicted"/>
<name>A0A2K4FFR3_9STAP</name>
<dbReference type="GeneID" id="98297773"/>